<dbReference type="PANTHER" id="PTHR42776">
    <property type="entry name" value="SERINE PEPTIDASE S9 FAMILY MEMBER"/>
    <property type="match status" value="1"/>
</dbReference>
<feature type="compositionally biased region" description="Basic and acidic residues" evidence="2">
    <location>
        <begin position="160"/>
        <end position="178"/>
    </location>
</feature>
<evidence type="ECO:0000313" key="4">
    <source>
        <dbReference type="EMBL" id="PZX44031.1"/>
    </source>
</evidence>
<comment type="caution">
    <text evidence="4">The sequence shown here is derived from an EMBL/GenBank/DDBJ whole genome shotgun (WGS) entry which is preliminary data.</text>
</comment>
<evidence type="ECO:0000256" key="1">
    <source>
        <dbReference type="ARBA" id="ARBA00022801"/>
    </source>
</evidence>
<reference evidence="4 5" key="1">
    <citation type="submission" date="2018-06" db="EMBL/GenBank/DDBJ databases">
        <title>Genomic Encyclopedia of Archaeal and Bacterial Type Strains, Phase II (KMG-II): from individual species to whole genera.</title>
        <authorList>
            <person name="Goeker M."/>
        </authorList>
    </citation>
    <scope>NUCLEOTIDE SEQUENCE [LARGE SCALE GENOMIC DNA]</scope>
    <source>
        <strain evidence="4 5">DSM 17205</strain>
    </source>
</reference>
<sequence>MKNLLYFFVLSICFTTFGQKRALTHNDYDLWKRAASREISPSGNLVAISVVTSTGAGNGYLEIHNISGDTKHTFLNGIDPQISADEKYIYFLQKPEYEELRKEKKDEVDKAKQSKNTFMVYEVASGTIIDSIQRVKKYTASDKRNEFLILEKYKDLKPEKKKDTTEIKAEEPLKETKREKRRRLKREKEEAEKKAKEEKENSKEEVEKVDYTEDDYLIVYLPATKAKDSIDSFKDYQMPREGNGFIYSREQGKKKKDHGVYYYDATSRTSTTLLETAWRYKDLSIDKYGKQLAYKVAMDSTEIDSLKYELYYQKDKDAFTRQLAYGEGNIKNGWTLTDKRKARFSENGKRLMFYTQPKIEYTIDTTLMDDEIAQVDVWNYKDRMTQPEQKTRISSLERQSSTIIWDTEKESIQFFNDYDMRDTDWDDDMEGNYVIYANNDKYDIARSWDYPWRSDYLVENLKTRSKKFIINNSGSSPIRNPENTHVIYFNFDTQDWHMMNLETQIGKNLTKFLDVSFADEDDDHPSLANAHGFGGFDKDGFALVYDKYDIWKLDPTGEATPVNMTQSGRKNKITYRTETLDRENRDLATYFNNKLLLSAFDHRTKANSLMLLGANGIGPLYEVSDRNVTAFAKAENADALLITSGNFQDYPDIEYVTPKLKKPLTDINPQEEDFKWGTVELFEWKAYDEVPLEGLIYKPANFDPNKKYPMIVYFYEKYADRLHSYRSPLPSASTVNFAYLASNDYVVFVPDVVYKDGHPGESAYNCIVSGTEAVEKLGYVDSTKMALQGQSWGGYQTAYLVTRTNKYAAAMAGAPVSNMTSAYGGIRWGSGLSRAFQYEKTQTRIGKNLWEGLDLYIENSPLFHIPKIETPLLMMHNDADGAVPYYQGIEMFMGMRRLGKPSWLLVYNDEAHNLRETKNRRDLSIRMMQFFDHYLKGAPAPVWMTNGLSRDRKGKQTGYELDPLTTKRK</sequence>
<evidence type="ECO:0000313" key="5">
    <source>
        <dbReference type="Proteomes" id="UP000248584"/>
    </source>
</evidence>
<evidence type="ECO:0000259" key="3">
    <source>
        <dbReference type="Pfam" id="PF00326"/>
    </source>
</evidence>
<feature type="domain" description="Peptidase S9 prolyl oligopeptidase catalytic" evidence="3">
    <location>
        <begin position="757"/>
        <end position="937"/>
    </location>
</feature>
<dbReference type="Proteomes" id="UP000248584">
    <property type="component" value="Unassembled WGS sequence"/>
</dbReference>
<dbReference type="EMBL" id="QKZR01000001">
    <property type="protein sequence ID" value="PZX44031.1"/>
    <property type="molecule type" value="Genomic_DNA"/>
</dbReference>
<accession>A0ABX5Q252</accession>
<gene>
    <name evidence="4" type="ORF">LX97_01037</name>
</gene>
<dbReference type="SUPFAM" id="SSF53474">
    <property type="entry name" value="alpha/beta-Hydrolases"/>
    <property type="match status" value="1"/>
</dbReference>
<dbReference type="InterPro" id="IPR029058">
    <property type="entry name" value="AB_hydrolase_fold"/>
</dbReference>
<dbReference type="RefSeq" id="WP_015361870.1">
    <property type="nucleotide sequence ID" value="NZ_QKZR01000001.1"/>
</dbReference>
<protein>
    <submittedName>
        <fullName evidence="4">Prolyl oligopeptidase family protein</fullName>
    </submittedName>
</protein>
<dbReference type="InterPro" id="IPR001375">
    <property type="entry name" value="Peptidase_S9_cat"/>
</dbReference>
<dbReference type="PANTHER" id="PTHR42776:SF27">
    <property type="entry name" value="DIPEPTIDYL PEPTIDASE FAMILY MEMBER 6"/>
    <property type="match status" value="1"/>
</dbReference>
<feature type="compositionally biased region" description="Basic and acidic residues" evidence="2">
    <location>
        <begin position="186"/>
        <end position="206"/>
    </location>
</feature>
<evidence type="ECO:0000256" key="2">
    <source>
        <dbReference type="SAM" id="MobiDB-lite"/>
    </source>
</evidence>
<dbReference type="Gene3D" id="3.40.50.1820">
    <property type="entry name" value="alpha/beta hydrolase"/>
    <property type="match status" value="1"/>
</dbReference>
<keyword evidence="5" id="KW-1185">Reference proteome</keyword>
<proteinExistence type="predicted"/>
<keyword evidence="1" id="KW-0378">Hydrolase</keyword>
<name>A0ABX5Q252_9FLAO</name>
<feature type="region of interest" description="Disordered" evidence="2">
    <location>
        <begin position="160"/>
        <end position="206"/>
    </location>
</feature>
<dbReference type="Pfam" id="PF00326">
    <property type="entry name" value="Peptidase_S9"/>
    <property type="match status" value="1"/>
</dbReference>
<organism evidence="4 5">
    <name type="scientific">Nonlabens dokdonensis</name>
    <dbReference type="NCBI Taxonomy" id="328515"/>
    <lineage>
        <taxon>Bacteria</taxon>
        <taxon>Pseudomonadati</taxon>
        <taxon>Bacteroidota</taxon>
        <taxon>Flavobacteriia</taxon>
        <taxon>Flavobacteriales</taxon>
        <taxon>Flavobacteriaceae</taxon>
        <taxon>Nonlabens</taxon>
    </lineage>
</organism>